<sequence>MASRQSLTSSAPAATLHSTPTPRHKTEGFPHFVTAPRRRKVECETTRAGRVTHPQRATLRQLVFIHETLFCDFHASVTQRRSAYYRRSSHHPHPGTMPDPATLSTPRRNPRRRFPTTDNSPGRGPISRTPPGDPVKAAARYFRHTPKEESPFRPGTTVRAGPGRLPALPGPRLGRMRPAPGRDRRLARSNLPRGGRRPPTRRQPTVQRTPQGRRRPSTAPLRGPRSPYDWRALARARWARRFSRLPQTLVSCHTPLLFLERS</sequence>
<dbReference type="EMBL" id="QUNO01000008">
    <property type="protein sequence ID" value="REH44580.1"/>
    <property type="molecule type" value="Genomic_DNA"/>
</dbReference>
<feature type="region of interest" description="Disordered" evidence="1">
    <location>
        <begin position="1"/>
        <end position="48"/>
    </location>
</feature>
<dbReference type="Proteomes" id="UP000256269">
    <property type="component" value="Unassembled WGS sequence"/>
</dbReference>
<evidence type="ECO:0000256" key="1">
    <source>
        <dbReference type="SAM" id="MobiDB-lite"/>
    </source>
</evidence>
<evidence type="ECO:0000313" key="3">
    <source>
        <dbReference type="Proteomes" id="UP000256269"/>
    </source>
</evidence>
<feature type="region of interest" description="Disordered" evidence="1">
    <location>
        <begin position="84"/>
        <end position="227"/>
    </location>
</feature>
<reference evidence="2 3" key="1">
    <citation type="submission" date="2018-08" db="EMBL/GenBank/DDBJ databases">
        <title>Genomic Encyclopedia of Archaeal and Bacterial Type Strains, Phase II (KMG-II): from individual species to whole genera.</title>
        <authorList>
            <person name="Goeker M."/>
        </authorList>
    </citation>
    <scope>NUCLEOTIDE SEQUENCE [LARGE SCALE GENOMIC DNA]</scope>
    <source>
        <strain evidence="2 3">DSM 45791</strain>
    </source>
</reference>
<feature type="compositionally biased region" description="Polar residues" evidence="1">
    <location>
        <begin position="1"/>
        <end position="21"/>
    </location>
</feature>
<gene>
    <name evidence="2" type="ORF">BCF44_10860</name>
</gene>
<keyword evidence="3" id="KW-1185">Reference proteome</keyword>
<protein>
    <submittedName>
        <fullName evidence="2">Uncharacterized protein</fullName>
    </submittedName>
</protein>
<feature type="compositionally biased region" description="Basic residues" evidence="1">
    <location>
        <begin position="84"/>
        <end position="93"/>
    </location>
</feature>
<name>A0A3E0HFL4_9PSEU</name>
<organism evidence="2 3">
    <name type="scientific">Kutzneria buriramensis</name>
    <dbReference type="NCBI Taxonomy" id="1045776"/>
    <lineage>
        <taxon>Bacteria</taxon>
        <taxon>Bacillati</taxon>
        <taxon>Actinomycetota</taxon>
        <taxon>Actinomycetes</taxon>
        <taxon>Pseudonocardiales</taxon>
        <taxon>Pseudonocardiaceae</taxon>
        <taxon>Kutzneria</taxon>
    </lineage>
</organism>
<feature type="compositionally biased region" description="Low complexity" evidence="1">
    <location>
        <begin position="159"/>
        <end position="179"/>
    </location>
</feature>
<comment type="caution">
    <text evidence="2">The sequence shown here is derived from an EMBL/GenBank/DDBJ whole genome shotgun (WGS) entry which is preliminary data.</text>
</comment>
<proteinExistence type="predicted"/>
<dbReference type="AlphaFoldDB" id="A0A3E0HFL4"/>
<evidence type="ECO:0000313" key="2">
    <source>
        <dbReference type="EMBL" id="REH44580.1"/>
    </source>
</evidence>
<accession>A0A3E0HFL4</accession>